<keyword evidence="3" id="KW-1185">Reference proteome</keyword>
<dbReference type="PROSITE" id="PS51257">
    <property type="entry name" value="PROKAR_LIPOPROTEIN"/>
    <property type="match status" value="1"/>
</dbReference>
<keyword evidence="1" id="KW-0175">Coiled coil</keyword>
<dbReference type="Proteomes" id="UP000233387">
    <property type="component" value="Unassembled WGS sequence"/>
</dbReference>
<dbReference type="RefSeq" id="WP_101359305.1">
    <property type="nucleotide sequence ID" value="NZ_NKXO01000034.1"/>
</dbReference>
<protein>
    <recommendedName>
        <fullName evidence="4">LPP20 lipoprotein</fullName>
    </recommendedName>
</protein>
<evidence type="ECO:0008006" key="4">
    <source>
        <dbReference type="Google" id="ProtNLM"/>
    </source>
</evidence>
<sequence>MKKSFIYFTFIVLVASVSFSCRKKEKVKLPKGEEEVVVPCSGPQYFTDKKTFRANAMGESQDQMVAKRKALSNCRDELARSINTRIKAVTDNYVNSREFNNKEEVEERYENLTREVIDQEIAGTKTICEKLVKTQEGTYKYYIAIELTTDDLLESYNKRMQKLSQEERLKIDYDYEKFKKTFEAEMEKLSQGR</sequence>
<dbReference type="OrthoDB" id="1467026at2"/>
<dbReference type="EMBL" id="NKXO01000034">
    <property type="protein sequence ID" value="PKQ67426.1"/>
    <property type="molecule type" value="Genomic_DNA"/>
</dbReference>
<feature type="coiled-coil region" evidence="1">
    <location>
        <begin position="95"/>
        <end position="122"/>
    </location>
</feature>
<evidence type="ECO:0000256" key="1">
    <source>
        <dbReference type="SAM" id="Coils"/>
    </source>
</evidence>
<dbReference type="AlphaFoldDB" id="A0A2N3IAT0"/>
<gene>
    <name evidence="2" type="ORF">Rain11_2039</name>
</gene>
<reference evidence="2 3" key="1">
    <citation type="submission" date="2017-06" db="EMBL/GenBank/DDBJ databases">
        <title>Raineya orbicola gen. nov., sp. nov. a slightly thermophilic bacterium of the phylum Bacteroidetes and the description of Raineyaceae fam. nov.</title>
        <authorList>
            <person name="Albuquerque L."/>
            <person name="Polonia A.R.M."/>
            <person name="Barroso C."/>
            <person name="Froufe H.J.C."/>
            <person name="Lage O."/>
            <person name="Lobo-Da-Cunha A."/>
            <person name="Egas C."/>
            <person name="Da Costa M.S."/>
        </authorList>
    </citation>
    <scope>NUCLEOTIDE SEQUENCE [LARGE SCALE GENOMIC DNA]</scope>
    <source>
        <strain evidence="2 3">SPSPC-11</strain>
    </source>
</reference>
<organism evidence="2 3">
    <name type="scientific">Raineya orbicola</name>
    <dbReference type="NCBI Taxonomy" id="2016530"/>
    <lineage>
        <taxon>Bacteria</taxon>
        <taxon>Pseudomonadati</taxon>
        <taxon>Bacteroidota</taxon>
        <taxon>Cytophagia</taxon>
        <taxon>Cytophagales</taxon>
        <taxon>Raineyaceae</taxon>
        <taxon>Raineya</taxon>
    </lineage>
</organism>
<proteinExistence type="predicted"/>
<name>A0A2N3IAT0_9BACT</name>
<accession>A0A2N3IAT0</accession>
<evidence type="ECO:0000313" key="3">
    <source>
        <dbReference type="Proteomes" id="UP000233387"/>
    </source>
</evidence>
<evidence type="ECO:0000313" key="2">
    <source>
        <dbReference type="EMBL" id="PKQ67426.1"/>
    </source>
</evidence>
<comment type="caution">
    <text evidence="2">The sequence shown here is derived from an EMBL/GenBank/DDBJ whole genome shotgun (WGS) entry which is preliminary data.</text>
</comment>